<dbReference type="EMBL" id="ML994616">
    <property type="protein sequence ID" value="KAF2191868.1"/>
    <property type="molecule type" value="Genomic_DNA"/>
</dbReference>
<evidence type="ECO:0000313" key="2">
    <source>
        <dbReference type="EMBL" id="KAF2191868.1"/>
    </source>
</evidence>
<evidence type="ECO:0000313" key="3">
    <source>
        <dbReference type="Proteomes" id="UP000800200"/>
    </source>
</evidence>
<dbReference type="InterPro" id="IPR011010">
    <property type="entry name" value="DNA_brk_join_enz"/>
</dbReference>
<feature type="domain" description="Ndc10" evidence="1">
    <location>
        <begin position="76"/>
        <end position="139"/>
    </location>
</feature>
<sequence>YLHTLVDLLLGHYMLTRGGDRRSAEISDLFTFEFKCEGPTRCMPLIFTTRAGKENQHGHLETISALHYKNPLQPLSYTSQRDWVAKAFEDVGISSSKKTHIGRAAGAKTAELKGVSQEQIRRAGRWNQEQMVGCYHYSVYAPNG</sequence>
<organism evidence="2 3">
    <name type="scientific">Zopfia rhizophila CBS 207.26</name>
    <dbReference type="NCBI Taxonomy" id="1314779"/>
    <lineage>
        <taxon>Eukaryota</taxon>
        <taxon>Fungi</taxon>
        <taxon>Dikarya</taxon>
        <taxon>Ascomycota</taxon>
        <taxon>Pezizomycotina</taxon>
        <taxon>Dothideomycetes</taxon>
        <taxon>Dothideomycetes incertae sedis</taxon>
        <taxon>Zopfiaceae</taxon>
        <taxon>Zopfia</taxon>
    </lineage>
</organism>
<evidence type="ECO:0000259" key="1">
    <source>
        <dbReference type="Pfam" id="PF16787"/>
    </source>
</evidence>
<name>A0A6A6EM72_9PEZI</name>
<dbReference type="SUPFAM" id="SSF56349">
    <property type="entry name" value="DNA breaking-rejoining enzymes"/>
    <property type="match status" value="1"/>
</dbReference>
<dbReference type="InterPro" id="IPR031872">
    <property type="entry name" value="NDC10_II"/>
</dbReference>
<dbReference type="Pfam" id="PF16787">
    <property type="entry name" value="NDC10_II"/>
    <property type="match status" value="2"/>
</dbReference>
<accession>A0A6A6EM72</accession>
<feature type="non-terminal residue" evidence="2">
    <location>
        <position position="1"/>
    </location>
</feature>
<proteinExistence type="predicted"/>
<protein>
    <recommendedName>
        <fullName evidence="1">Ndc10 domain-containing protein</fullName>
    </recommendedName>
</protein>
<feature type="domain" description="Ndc10" evidence="1">
    <location>
        <begin position="2"/>
        <end position="72"/>
    </location>
</feature>
<dbReference type="Gene3D" id="1.10.443.20">
    <property type="entry name" value="Centromere DNA-binding protein complex CBF3 subunit, domain 2"/>
    <property type="match status" value="2"/>
</dbReference>
<dbReference type="GO" id="GO:0003677">
    <property type="term" value="F:DNA binding"/>
    <property type="evidence" value="ECO:0007669"/>
    <property type="project" value="InterPro"/>
</dbReference>
<gene>
    <name evidence="2" type="ORF">K469DRAFT_555883</name>
</gene>
<reference evidence="2" key="1">
    <citation type="journal article" date="2020" name="Stud. Mycol.">
        <title>101 Dothideomycetes genomes: a test case for predicting lifestyles and emergence of pathogens.</title>
        <authorList>
            <person name="Haridas S."/>
            <person name="Albert R."/>
            <person name="Binder M."/>
            <person name="Bloem J."/>
            <person name="Labutti K."/>
            <person name="Salamov A."/>
            <person name="Andreopoulos B."/>
            <person name="Baker S."/>
            <person name="Barry K."/>
            <person name="Bills G."/>
            <person name="Bluhm B."/>
            <person name="Cannon C."/>
            <person name="Castanera R."/>
            <person name="Culley D."/>
            <person name="Daum C."/>
            <person name="Ezra D."/>
            <person name="Gonzalez J."/>
            <person name="Henrissat B."/>
            <person name="Kuo A."/>
            <person name="Liang C."/>
            <person name="Lipzen A."/>
            <person name="Lutzoni F."/>
            <person name="Magnuson J."/>
            <person name="Mondo S."/>
            <person name="Nolan M."/>
            <person name="Ohm R."/>
            <person name="Pangilinan J."/>
            <person name="Park H.-J."/>
            <person name="Ramirez L."/>
            <person name="Alfaro M."/>
            <person name="Sun H."/>
            <person name="Tritt A."/>
            <person name="Yoshinaga Y."/>
            <person name="Zwiers L.-H."/>
            <person name="Turgeon B."/>
            <person name="Goodwin S."/>
            <person name="Spatafora J."/>
            <person name="Crous P."/>
            <person name="Grigoriev I."/>
        </authorList>
    </citation>
    <scope>NUCLEOTIDE SEQUENCE</scope>
    <source>
        <strain evidence="2">CBS 207.26</strain>
    </source>
</reference>
<keyword evidence="3" id="KW-1185">Reference proteome</keyword>
<dbReference type="AlphaFoldDB" id="A0A6A6EM72"/>
<dbReference type="OrthoDB" id="4916058at2759"/>
<dbReference type="InterPro" id="IPR038279">
    <property type="entry name" value="Ndc10_dom2_sf"/>
</dbReference>
<dbReference type="Proteomes" id="UP000800200">
    <property type="component" value="Unassembled WGS sequence"/>
</dbReference>